<feature type="domain" description="OmpA-like" evidence="6">
    <location>
        <begin position="114"/>
        <end position="230"/>
    </location>
</feature>
<gene>
    <name evidence="7" type="ORF">GGD40_004465</name>
</gene>
<evidence type="ECO:0000313" key="8">
    <source>
        <dbReference type="Proteomes" id="UP000540929"/>
    </source>
</evidence>
<proteinExistence type="predicted"/>
<dbReference type="Pfam" id="PF00691">
    <property type="entry name" value="OmpA"/>
    <property type="match status" value="1"/>
</dbReference>
<dbReference type="InterPro" id="IPR006665">
    <property type="entry name" value="OmpA-like"/>
</dbReference>
<evidence type="ECO:0000256" key="4">
    <source>
        <dbReference type="PROSITE-ProRule" id="PRU00473"/>
    </source>
</evidence>
<keyword evidence="2 4" id="KW-0472">Membrane</keyword>
<dbReference type="PANTHER" id="PTHR30329">
    <property type="entry name" value="STATOR ELEMENT OF FLAGELLAR MOTOR COMPLEX"/>
    <property type="match status" value="1"/>
</dbReference>
<feature type="signal peptide" evidence="5">
    <location>
        <begin position="1"/>
        <end position="17"/>
    </location>
</feature>
<dbReference type="AlphaFoldDB" id="A0A7Y9WPR5"/>
<evidence type="ECO:0000259" key="6">
    <source>
        <dbReference type="PROSITE" id="PS51123"/>
    </source>
</evidence>
<organism evidence="7 8">
    <name type="scientific">Paraburkholderia bryophila</name>
    <dbReference type="NCBI Taxonomy" id="420952"/>
    <lineage>
        <taxon>Bacteria</taxon>
        <taxon>Pseudomonadati</taxon>
        <taxon>Pseudomonadota</taxon>
        <taxon>Betaproteobacteria</taxon>
        <taxon>Burkholderiales</taxon>
        <taxon>Burkholderiaceae</taxon>
        <taxon>Paraburkholderia</taxon>
    </lineage>
</organism>
<reference evidence="7 8" key="1">
    <citation type="submission" date="2020-07" db="EMBL/GenBank/DDBJ databases">
        <title>Exploring microbial biodiversity for novel pathways involved in the catabolism of aromatic compounds derived from lignin.</title>
        <authorList>
            <person name="Elkins J."/>
        </authorList>
    </citation>
    <scope>NUCLEOTIDE SEQUENCE [LARGE SCALE GENOMIC DNA]</scope>
    <source>
        <strain evidence="7 8">H2C3C</strain>
    </source>
</reference>
<comment type="subcellular location">
    <subcellularLocation>
        <location evidence="1">Cell outer membrane</location>
    </subcellularLocation>
</comment>
<name>A0A7Y9WPR5_9BURK</name>
<evidence type="ECO:0000256" key="1">
    <source>
        <dbReference type="ARBA" id="ARBA00004442"/>
    </source>
</evidence>
<dbReference type="SUPFAM" id="SSF103088">
    <property type="entry name" value="OmpA-like"/>
    <property type="match status" value="1"/>
</dbReference>
<evidence type="ECO:0000256" key="2">
    <source>
        <dbReference type="ARBA" id="ARBA00023136"/>
    </source>
</evidence>
<dbReference type="PROSITE" id="PS51123">
    <property type="entry name" value="OMPA_2"/>
    <property type="match status" value="1"/>
</dbReference>
<dbReference type="Gene3D" id="3.30.1330.60">
    <property type="entry name" value="OmpA-like domain"/>
    <property type="match status" value="1"/>
</dbReference>
<dbReference type="PRINTS" id="PR01021">
    <property type="entry name" value="OMPADOMAIN"/>
</dbReference>
<dbReference type="InterPro" id="IPR036737">
    <property type="entry name" value="OmpA-like_sf"/>
</dbReference>
<dbReference type="PANTHER" id="PTHR30329:SF21">
    <property type="entry name" value="LIPOPROTEIN YIAD-RELATED"/>
    <property type="match status" value="1"/>
</dbReference>
<dbReference type="InterPro" id="IPR006664">
    <property type="entry name" value="OMP_bac"/>
</dbReference>
<dbReference type="EMBL" id="JACCAS010000002">
    <property type="protein sequence ID" value="NYH24894.1"/>
    <property type="molecule type" value="Genomic_DNA"/>
</dbReference>
<dbReference type="CDD" id="cd07185">
    <property type="entry name" value="OmpA_C-like"/>
    <property type="match status" value="1"/>
</dbReference>
<evidence type="ECO:0000256" key="5">
    <source>
        <dbReference type="SAM" id="SignalP"/>
    </source>
</evidence>
<evidence type="ECO:0000313" key="7">
    <source>
        <dbReference type="EMBL" id="NYH24894.1"/>
    </source>
</evidence>
<sequence>MNKLLTSSLLIGTTLLAACSSGSGPMFNAYSVDTGGGEKTFRVECRGVFEGTQTCQKEAEKICGNKPVHVLEKIDALHAADDSRSDPRVMTFNCGAPAAPDAMTPPPEPVAIAAEPKVLRLAGDANFNVDGATLNAAAIAKLDALLSASANVAFKTVKVTGYTDSTGSASHNLKLSTARSTAVMRYLEGHGLHADKYEMRGLASADPVASNATASGRAQNRRVEIRLDTE</sequence>
<dbReference type="RefSeq" id="WP_179745061.1">
    <property type="nucleotide sequence ID" value="NZ_JACCAS010000002.1"/>
</dbReference>
<keyword evidence="5" id="KW-0732">Signal</keyword>
<dbReference type="Proteomes" id="UP000540929">
    <property type="component" value="Unassembled WGS sequence"/>
</dbReference>
<keyword evidence="3" id="KW-0998">Cell outer membrane</keyword>
<accession>A0A7Y9WPR5</accession>
<dbReference type="InterPro" id="IPR050330">
    <property type="entry name" value="Bact_OuterMem_StrucFunc"/>
</dbReference>
<evidence type="ECO:0000256" key="3">
    <source>
        <dbReference type="ARBA" id="ARBA00023237"/>
    </source>
</evidence>
<dbReference type="GO" id="GO:0009279">
    <property type="term" value="C:cell outer membrane"/>
    <property type="evidence" value="ECO:0007669"/>
    <property type="project" value="UniProtKB-SubCell"/>
</dbReference>
<comment type="caution">
    <text evidence="7">The sequence shown here is derived from an EMBL/GenBank/DDBJ whole genome shotgun (WGS) entry which is preliminary data.</text>
</comment>
<dbReference type="PROSITE" id="PS51257">
    <property type="entry name" value="PROKAR_LIPOPROTEIN"/>
    <property type="match status" value="1"/>
</dbReference>
<protein>
    <submittedName>
        <fullName evidence="7">Outer membrane protein OmpA-like peptidoglycan-associated protein</fullName>
    </submittedName>
</protein>
<keyword evidence="8" id="KW-1185">Reference proteome</keyword>
<feature type="chain" id="PRO_5030696085" evidence="5">
    <location>
        <begin position="18"/>
        <end position="230"/>
    </location>
</feature>